<dbReference type="AlphaFoldDB" id="A0A8S2PW95"/>
<evidence type="ECO:0000256" key="2">
    <source>
        <dbReference type="ARBA" id="ARBA00022741"/>
    </source>
</evidence>
<dbReference type="PRINTS" id="PR00301">
    <property type="entry name" value="HEATSHOCK70"/>
</dbReference>
<dbReference type="Pfam" id="PF00012">
    <property type="entry name" value="HSP70"/>
    <property type="match status" value="1"/>
</dbReference>
<dbReference type="EMBL" id="CAJOBH010007060">
    <property type="protein sequence ID" value="CAF4073862.1"/>
    <property type="molecule type" value="Genomic_DNA"/>
</dbReference>
<keyword evidence="2" id="KW-0547">Nucleotide-binding</keyword>
<comment type="caution">
    <text evidence="4">The sequence shown here is derived from an EMBL/GenBank/DDBJ whole genome shotgun (WGS) entry which is preliminary data.</text>
</comment>
<dbReference type="SUPFAM" id="SSF100920">
    <property type="entry name" value="Heat shock protein 70kD (HSP70), peptide-binding domain"/>
    <property type="match status" value="1"/>
</dbReference>
<dbReference type="InterPro" id="IPR043129">
    <property type="entry name" value="ATPase_NBD"/>
</dbReference>
<dbReference type="PROSITE" id="PS01036">
    <property type="entry name" value="HSP70_3"/>
    <property type="match status" value="1"/>
</dbReference>
<dbReference type="Proteomes" id="UP000681967">
    <property type="component" value="Unassembled WGS sequence"/>
</dbReference>
<keyword evidence="3" id="KW-0067">ATP-binding</keyword>
<dbReference type="InterPro" id="IPR018181">
    <property type="entry name" value="Heat_shock_70_CS"/>
</dbReference>
<evidence type="ECO:0000256" key="1">
    <source>
        <dbReference type="ARBA" id="ARBA00007381"/>
    </source>
</evidence>
<accession>A0A8S2PW95</accession>
<dbReference type="PANTHER" id="PTHR19375">
    <property type="entry name" value="HEAT SHOCK PROTEIN 70KDA"/>
    <property type="match status" value="1"/>
</dbReference>
<dbReference type="InterPro" id="IPR013126">
    <property type="entry name" value="Hsp_70_fam"/>
</dbReference>
<evidence type="ECO:0000313" key="4">
    <source>
        <dbReference type="EMBL" id="CAF4073862.1"/>
    </source>
</evidence>
<organism evidence="4 5">
    <name type="scientific">Rotaria magnacalcarata</name>
    <dbReference type="NCBI Taxonomy" id="392030"/>
    <lineage>
        <taxon>Eukaryota</taxon>
        <taxon>Metazoa</taxon>
        <taxon>Spiralia</taxon>
        <taxon>Gnathifera</taxon>
        <taxon>Rotifera</taxon>
        <taxon>Eurotatoria</taxon>
        <taxon>Bdelloidea</taxon>
        <taxon>Philodinida</taxon>
        <taxon>Philodinidae</taxon>
        <taxon>Rotaria</taxon>
    </lineage>
</organism>
<sequence>MHKSQIHEIVLIGGSTDIPRIQKESDVFFYGKKRNKSINPNQAVVNGAAIETAENIKKVLLAPSGTMIPIIKRNTAIPATQTHTLRIGFNNQTNVRIKIYVGEHETVSNNYLLEELELSDILRVSRDEREVKVEFSMDNTGKGKLCVSVVDIISRKRKQIIINDDKNIVWIIQTAQREEYKLGKIRNMCESLLTEISTGSSSTTVKSRAHTSSQFWTIKNMCDRFYP</sequence>
<name>A0A8S2PW95_9BILA</name>
<reference evidence="4" key="1">
    <citation type="submission" date="2021-02" db="EMBL/GenBank/DDBJ databases">
        <authorList>
            <person name="Nowell W R."/>
        </authorList>
    </citation>
    <scope>NUCLEOTIDE SEQUENCE</scope>
</reference>
<comment type="similarity">
    <text evidence="1">Belongs to the heat shock protein 70 family.</text>
</comment>
<evidence type="ECO:0000256" key="3">
    <source>
        <dbReference type="ARBA" id="ARBA00022840"/>
    </source>
</evidence>
<dbReference type="GO" id="GO:0140662">
    <property type="term" value="F:ATP-dependent protein folding chaperone"/>
    <property type="evidence" value="ECO:0007669"/>
    <property type="project" value="InterPro"/>
</dbReference>
<gene>
    <name evidence="4" type="ORF">BYL167_LOCUS17680</name>
</gene>
<dbReference type="Gene3D" id="3.30.420.40">
    <property type="match status" value="2"/>
</dbReference>
<dbReference type="GO" id="GO:0005524">
    <property type="term" value="F:ATP binding"/>
    <property type="evidence" value="ECO:0007669"/>
    <property type="project" value="UniProtKB-KW"/>
</dbReference>
<protein>
    <submittedName>
        <fullName evidence="4">Uncharacterized protein</fullName>
    </submittedName>
</protein>
<dbReference type="SUPFAM" id="SSF53067">
    <property type="entry name" value="Actin-like ATPase domain"/>
    <property type="match status" value="1"/>
</dbReference>
<evidence type="ECO:0000313" key="5">
    <source>
        <dbReference type="Proteomes" id="UP000681967"/>
    </source>
</evidence>
<proteinExistence type="inferred from homology"/>
<dbReference type="Gene3D" id="2.60.34.10">
    <property type="entry name" value="Substrate Binding Domain Of DNAk, Chain A, domain 1"/>
    <property type="match status" value="1"/>
</dbReference>
<dbReference type="InterPro" id="IPR029047">
    <property type="entry name" value="HSP70_peptide-bd_sf"/>
</dbReference>